<keyword evidence="7" id="KW-0732">Signal</keyword>
<dbReference type="GO" id="GO:0042744">
    <property type="term" value="P:hydrogen peroxide catabolic process"/>
    <property type="evidence" value="ECO:0007669"/>
    <property type="project" value="TreeGrafter"/>
</dbReference>
<dbReference type="OrthoDB" id="1882547at2759"/>
<comment type="function">
    <text evidence="6">Thiol-specific peroxidase that catalyzes the reduction of hydrogen peroxide and organic hydroperoxides to water and alcohols, respectively. Plays a role in cell protection against oxidative stress by detoxifying peroxides.</text>
</comment>
<keyword evidence="6" id="KW-0676">Redox-active center</keyword>
<dbReference type="GO" id="GO:0045454">
    <property type="term" value="P:cell redox homeostasis"/>
    <property type="evidence" value="ECO:0007669"/>
    <property type="project" value="TreeGrafter"/>
</dbReference>
<dbReference type="PROSITE" id="PS51352">
    <property type="entry name" value="THIOREDOXIN_2"/>
    <property type="match status" value="1"/>
</dbReference>
<dbReference type="EMBL" id="BRYA01000896">
    <property type="protein sequence ID" value="GMI35159.1"/>
    <property type="molecule type" value="Genomic_DNA"/>
</dbReference>
<evidence type="ECO:0000256" key="4">
    <source>
        <dbReference type="ARBA" id="ARBA00023002"/>
    </source>
</evidence>
<evidence type="ECO:0000313" key="10">
    <source>
        <dbReference type="Proteomes" id="UP001165065"/>
    </source>
</evidence>
<evidence type="ECO:0000256" key="3">
    <source>
        <dbReference type="ARBA" id="ARBA00022862"/>
    </source>
</evidence>
<evidence type="ECO:0000256" key="5">
    <source>
        <dbReference type="PIRSR" id="PIRSR637944-1"/>
    </source>
</evidence>
<feature type="chain" id="PRO_5040751565" description="Thioredoxin domain-containing protein" evidence="7">
    <location>
        <begin position="18"/>
        <end position="229"/>
    </location>
</feature>
<dbReference type="CDD" id="cd03013">
    <property type="entry name" value="PRX5_like"/>
    <property type="match status" value="1"/>
</dbReference>
<feature type="signal peptide" evidence="7">
    <location>
        <begin position="1"/>
        <end position="17"/>
    </location>
</feature>
<dbReference type="Proteomes" id="UP001165065">
    <property type="component" value="Unassembled WGS sequence"/>
</dbReference>
<keyword evidence="2 6" id="KW-0575">Peroxidase</keyword>
<evidence type="ECO:0000256" key="6">
    <source>
        <dbReference type="RuleBase" id="RU366011"/>
    </source>
</evidence>
<protein>
    <recommendedName>
        <fullName evidence="8">Thioredoxin domain-containing protein</fullName>
    </recommendedName>
</protein>
<feature type="active site" description="Cysteine sulfenic acid (-SOH) intermediate" evidence="5">
    <location>
        <position position="97"/>
    </location>
</feature>
<dbReference type="InterPro" id="IPR037944">
    <property type="entry name" value="PRX5-like"/>
</dbReference>
<keyword evidence="4 6" id="KW-0560">Oxidoreductase</keyword>
<name>A0A9W7G6I6_9STRA</name>
<dbReference type="GO" id="GO:0034599">
    <property type="term" value="P:cellular response to oxidative stress"/>
    <property type="evidence" value="ECO:0007669"/>
    <property type="project" value="InterPro"/>
</dbReference>
<dbReference type="GO" id="GO:0008379">
    <property type="term" value="F:thioredoxin peroxidase activity"/>
    <property type="evidence" value="ECO:0007669"/>
    <property type="project" value="InterPro"/>
</dbReference>
<feature type="domain" description="Thioredoxin" evidence="8">
    <location>
        <begin position="43"/>
        <end position="228"/>
    </location>
</feature>
<evidence type="ECO:0000256" key="7">
    <source>
        <dbReference type="SAM" id="SignalP"/>
    </source>
</evidence>
<dbReference type="AlphaFoldDB" id="A0A9W7G6I6"/>
<proteinExistence type="inferred from homology"/>
<dbReference type="InterPro" id="IPR036249">
    <property type="entry name" value="Thioredoxin-like_sf"/>
</dbReference>
<sequence length="229" mass="25309">MMKLLLTLTTLLASANAFSPASTARFANTALRMSSTMSTTTAISEGTAIPSVTFKTRTRIESSDENPFDWKDLTSDDLFKGKRIVLFSLPGAFTPTCSSTHLPGYEKEYENMKSMGVDDVYCLSVNDAFVMRQWGLAQGCEEDKTVGSLGFKKVKLLPDGACLFTRGMGMSCTWVSERGFGERSWRYSAVIDDGKVEKLFIEPNREQNSGPDPFEVSDATTMVNYLKSK</sequence>
<dbReference type="Gene3D" id="3.40.30.10">
    <property type="entry name" value="Glutaredoxin"/>
    <property type="match status" value="1"/>
</dbReference>
<dbReference type="InterPro" id="IPR013740">
    <property type="entry name" value="Redoxin"/>
</dbReference>
<keyword evidence="10" id="KW-1185">Reference proteome</keyword>
<dbReference type="GO" id="GO:0005737">
    <property type="term" value="C:cytoplasm"/>
    <property type="evidence" value="ECO:0007669"/>
    <property type="project" value="TreeGrafter"/>
</dbReference>
<reference evidence="10" key="1">
    <citation type="journal article" date="2023" name="Commun. Biol.">
        <title>Genome analysis of Parmales, the sister group of diatoms, reveals the evolutionary specialization of diatoms from phago-mixotrophs to photoautotrophs.</title>
        <authorList>
            <person name="Ban H."/>
            <person name="Sato S."/>
            <person name="Yoshikawa S."/>
            <person name="Yamada K."/>
            <person name="Nakamura Y."/>
            <person name="Ichinomiya M."/>
            <person name="Sato N."/>
            <person name="Blanc-Mathieu R."/>
            <person name="Endo H."/>
            <person name="Kuwata A."/>
            <person name="Ogata H."/>
        </authorList>
    </citation>
    <scope>NUCLEOTIDE SEQUENCE [LARGE SCALE GENOMIC DNA]</scope>
</reference>
<evidence type="ECO:0000313" key="9">
    <source>
        <dbReference type="EMBL" id="GMI35159.1"/>
    </source>
</evidence>
<dbReference type="Pfam" id="PF08534">
    <property type="entry name" value="Redoxin"/>
    <property type="match status" value="1"/>
</dbReference>
<evidence type="ECO:0000259" key="8">
    <source>
        <dbReference type="PROSITE" id="PS51352"/>
    </source>
</evidence>
<dbReference type="SUPFAM" id="SSF52833">
    <property type="entry name" value="Thioredoxin-like"/>
    <property type="match status" value="1"/>
</dbReference>
<comment type="similarity">
    <text evidence="1 6">Belongs to the peroxiredoxin family. Prx5 subfamily.</text>
</comment>
<dbReference type="PANTHER" id="PTHR10430">
    <property type="entry name" value="PEROXIREDOXIN"/>
    <property type="match status" value="1"/>
</dbReference>
<dbReference type="PANTHER" id="PTHR10430:SF16">
    <property type="entry name" value="PEROXIREDOXIN-5, MITOCHONDRIAL"/>
    <property type="match status" value="1"/>
</dbReference>
<organism evidence="9 10">
    <name type="scientific">Triparma columacea</name>
    <dbReference type="NCBI Taxonomy" id="722753"/>
    <lineage>
        <taxon>Eukaryota</taxon>
        <taxon>Sar</taxon>
        <taxon>Stramenopiles</taxon>
        <taxon>Ochrophyta</taxon>
        <taxon>Bolidophyceae</taxon>
        <taxon>Parmales</taxon>
        <taxon>Triparmaceae</taxon>
        <taxon>Triparma</taxon>
    </lineage>
</organism>
<gene>
    <name evidence="9" type="ORF">TrCOL_g13123</name>
</gene>
<accession>A0A9W7G6I6</accession>
<keyword evidence="3 6" id="KW-0049">Antioxidant</keyword>
<evidence type="ECO:0000256" key="2">
    <source>
        <dbReference type="ARBA" id="ARBA00022559"/>
    </source>
</evidence>
<evidence type="ECO:0000256" key="1">
    <source>
        <dbReference type="ARBA" id="ARBA00010505"/>
    </source>
</evidence>
<dbReference type="InterPro" id="IPR013766">
    <property type="entry name" value="Thioredoxin_domain"/>
</dbReference>
<comment type="caution">
    <text evidence="9">The sequence shown here is derived from an EMBL/GenBank/DDBJ whole genome shotgun (WGS) entry which is preliminary data.</text>
</comment>